<dbReference type="EMBL" id="LGRN01000016">
    <property type="protein sequence ID" value="OJD19172.1"/>
    <property type="molecule type" value="Genomic_DNA"/>
</dbReference>
<dbReference type="VEuPathDB" id="FungiDB:AJ78_00874"/>
<protein>
    <submittedName>
        <fullName evidence="3">Uncharacterized protein</fullName>
    </submittedName>
</protein>
<feature type="compositionally biased region" description="Polar residues" evidence="2">
    <location>
        <begin position="15"/>
        <end position="41"/>
    </location>
</feature>
<feature type="region of interest" description="Disordered" evidence="2">
    <location>
        <begin position="1"/>
        <end position="297"/>
    </location>
</feature>
<dbReference type="STRING" id="1447872.A0A1J9QTH1"/>
<feature type="compositionally biased region" description="Acidic residues" evidence="2">
    <location>
        <begin position="423"/>
        <end position="433"/>
    </location>
</feature>
<accession>A0A1J9QTH1</accession>
<keyword evidence="1" id="KW-0175">Coiled coil</keyword>
<feature type="compositionally biased region" description="Basic residues" evidence="2">
    <location>
        <begin position="252"/>
        <end position="268"/>
    </location>
</feature>
<evidence type="ECO:0000313" key="3">
    <source>
        <dbReference type="EMBL" id="OJD19172.1"/>
    </source>
</evidence>
<feature type="compositionally biased region" description="Basic and acidic residues" evidence="2">
    <location>
        <begin position="397"/>
        <end position="408"/>
    </location>
</feature>
<feature type="coiled-coil region" evidence="1">
    <location>
        <begin position="640"/>
        <end position="674"/>
    </location>
</feature>
<dbReference type="OrthoDB" id="4200461at2759"/>
<comment type="caution">
    <text evidence="3">The sequence shown here is derived from an EMBL/GenBank/DDBJ whole genome shotgun (WGS) entry which is preliminary data.</text>
</comment>
<reference evidence="3 4" key="1">
    <citation type="submission" date="2015-07" db="EMBL/GenBank/DDBJ databases">
        <title>Emmonsia species relationships and genome sequence.</title>
        <authorList>
            <consortium name="The Broad Institute Genomics Platform"/>
            <person name="Cuomo C.A."/>
            <person name="Munoz J.F."/>
            <person name="Imamovic A."/>
            <person name="Priest M.E."/>
            <person name="Young S."/>
            <person name="Clay O.K."/>
            <person name="McEwen J.G."/>
        </authorList>
    </citation>
    <scope>NUCLEOTIDE SEQUENCE [LARGE SCALE GENOMIC DNA]</scope>
    <source>
        <strain evidence="3 4">UAMH 9510</strain>
    </source>
</reference>
<evidence type="ECO:0000256" key="1">
    <source>
        <dbReference type="SAM" id="Coils"/>
    </source>
</evidence>
<dbReference type="Proteomes" id="UP000182235">
    <property type="component" value="Unassembled WGS sequence"/>
</dbReference>
<sequence>MDGKKMMEKSPARSKGQNTHVKQGQPSSANPMKGSANSPNENIAPGNKNTKHGAFLSKEGRDVPGSKINEQDSSPKTEIRKGAMDSRGSQLNDPTTRGSRRKNMSSETGKENIPSSRLEGSAVARRTPSPPKRSAKFSTQSTGEEQRCDKNANAGNNCRSTTPSPAPSSRNGDEPKGKTTEREPVSGSEGLDMSAKAFRRVATDIHVPLSSRQPSPSKPTTKRNIQYDPSSMSAGSSSNNVMADATLAYRELRKRTKKTGKTRSKKKSSTTDQESVKDGSSSESTRSGRTKQAVVSAVVSAAATMRAVAIDTNARSSKGNGASSRAPSPGNGGELKSLILHDVCNVKGTVPKNGQPSRGEFSPGNNAADEQAFTALGSGQGPSFAKPGNKRNMPRPRKSEKLLERQADADDSSPIFVNKPEEMLEGPESEGEINDASIMSPADIPSDEELGIEKIEEIFGRDDVPDSSKLECIKGIMIKQIQIIARKTLLVNHYLKENEVLQERAEEFDSSILTQEDDMSEQQEQIGKLKAAVEEFQRQLQNQELFIKIAEQDKSRLEEELQSSAKSLKSTEKDRKALKETVSKMVKDMAEMKSDIDKLIGEKNGCLAVISKYESERDTLLCQLHQGPTRLETERLESELWEKSTELAVANQNLKDLQREFAALRKRRKRDQGNRTPSALSTELWLSGDGREDDWEPCIDQSGVERNPFAPPPSPVMAPSLFQFVEPTSTGNGGERHETKYKSPKVFLCQTEVETKGLVCLANVNAGTQTETPAGVTISKPKSKVEVLDASTQTQTQVYFELGSSHNATRSNMADIMEVSTRTISGAGADEFDILDGSMQTVHELDVSSEDHSIRLGITAESAKIEADARVQQVKMLEASTPTVNGFCSSTSIQTGNVDAFEASTETHIAAGIPDMKGVLVQTEPPVTALRGSGVGRGFRLALIMLAWAVIILWGHKEDQQLWLEANGLSQVALVGIRDRSLGPFPWLERLRYDLIVWLQVDRVLPG</sequence>
<organism evidence="3 4">
    <name type="scientific">Emergomyces pasteurianus Ep9510</name>
    <dbReference type="NCBI Taxonomy" id="1447872"/>
    <lineage>
        <taxon>Eukaryota</taxon>
        <taxon>Fungi</taxon>
        <taxon>Dikarya</taxon>
        <taxon>Ascomycota</taxon>
        <taxon>Pezizomycotina</taxon>
        <taxon>Eurotiomycetes</taxon>
        <taxon>Eurotiomycetidae</taxon>
        <taxon>Onygenales</taxon>
        <taxon>Ajellomycetaceae</taxon>
        <taxon>Emergomyces</taxon>
    </lineage>
</organism>
<evidence type="ECO:0000256" key="2">
    <source>
        <dbReference type="SAM" id="MobiDB-lite"/>
    </source>
</evidence>
<feature type="compositionally biased region" description="Basic and acidic residues" evidence="2">
    <location>
        <begin position="171"/>
        <end position="184"/>
    </location>
</feature>
<gene>
    <name evidence="3" type="ORF">AJ78_00874</name>
</gene>
<feature type="compositionally biased region" description="Polar residues" evidence="2">
    <location>
        <begin position="210"/>
        <end position="229"/>
    </location>
</feature>
<feature type="compositionally biased region" description="Polar residues" evidence="2">
    <location>
        <begin position="313"/>
        <end position="326"/>
    </location>
</feature>
<keyword evidence="4" id="KW-1185">Reference proteome</keyword>
<feature type="compositionally biased region" description="Basic and acidic residues" evidence="2">
    <location>
        <begin position="58"/>
        <end position="84"/>
    </location>
</feature>
<feature type="compositionally biased region" description="Basic and acidic residues" evidence="2">
    <location>
        <begin position="1"/>
        <end position="11"/>
    </location>
</feature>
<proteinExistence type="predicted"/>
<name>A0A1J9QTH1_9EURO</name>
<evidence type="ECO:0000313" key="4">
    <source>
        <dbReference type="Proteomes" id="UP000182235"/>
    </source>
</evidence>
<feature type="region of interest" description="Disordered" evidence="2">
    <location>
        <begin position="310"/>
        <end position="443"/>
    </location>
</feature>
<feature type="coiled-coil region" evidence="1">
    <location>
        <begin position="519"/>
        <end position="588"/>
    </location>
</feature>
<feature type="compositionally biased region" description="Low complexity" evidence="2">
    <location>
        <begin position="160"/>
        <end position="169"/>
    </location>
</feature>
<dbReference type="AlphaFoldDB" id="A0A1J9QTH1"/>
<feature type="compositionally biased region" description="Polar residues" evidence="2">
    <location>
        <begin position="87"/>
        <end position="97"/>
    </location>
</feature>